<protein>
    <submittedName>
        <fullName evidence="1">Uncharacterized protein</fullName>
    </submittedName>
</protein>
<sequence length="67" mass="7655">PAECPEYGGDRAGGAKYGCPWYARLLMAEWKEKRQEWLVTDPGADMKIRERGVNKMTHFVNHGEMQG</sequence>
<dbReference type="AlphaFoldDB" id="A0A5V6NMF0"/>
<accession>A0A5V6NMF0</accession>
<dbReference type="Proteomes" id="UP000839895">
    <property type="component" value="Unassembled WGS sequence"/>
</dbReference>
<feature type="non-terminal residue" evidence="1">
    <location>
        <position position="1"/>
    </location>
</feature>
<dbReference type="EMBL" id="AAHDIV010000126">
    <property type="protein sequence ID" value="EBU8137102.1"/>
    <property type="molecule type" value="Genomic_DNA"/>
</dbReference>
<reference evidence="1" key="1">
    <citation type="submission" date="2018-05" db="EMBL/GenBank/DDBJ databases">
        <authorList>
            <person name="Ashton P.M."/>
            <person name="Dallman T."/>
            <person name="Nair S."/>
            <person name="De Pinna E."/>
            <person name="Peters T."/>
            <person name="Grant K."/>
        </authorList>
    </citation>
    <scope>NUCLEOTIDE SEQUENCE [LARGE SCALE GENOMIC DNA]</scope>
    <source>
        <strain evidence="1">127535</strain>
    </source>
</reference>
<evidence type="ECO:0000313" key="1">
    <source>
        <dbReference type="EMBL" id="EBU8137102.1"/>
    </source>
</evidence>
<proteinExistence type="predicted"/>
<name>A0A5V6NMF0_SALET</name>
<gene>
    <name evidence="1" type="ORF">DLM27_26420</name>
</gene>
<organism evidence="1">
    <name type="scientific">Salmonella enterica subsp. enterica serovar Poona</name>
    <dbReference type="NCBI Taxonomy" id="436295"/>
    <lineage>
        <taxon>Bacteria</taxon>
        <taxon>Pseudomonadati</taxon>
        <taxon>Pseudomonadota</taxon>
        <taxon>Gammaproteobacteria</taxon>
        <taxon>Enterobacterales</taxon>
        <taxon>Enterobacteriaceae</taxon>
        <taxon>Salmonella</taxon>
    </lineage>
</organism>
<comment type="caution">
    <text evidence="1">The sequence shown here is derived from an EMBL/GenBank/DDBJ whole genome shotgun (WGS) entry which is preliminary data.</text>
</comment>